<evidence type="ECO:0000313" key="1">
    <source>
        <dbReference type="EMBL" id="GLC51945.1"/>
    </source>
</evidence>
<dbReference type="EMBL" id="BRXU01000005">
    <property type="protein sequence ID" value="GLC51945.1"/>
    <property type="molecule type" value="Genomic_DNA"/>
</dbReference>
<name>A0A9W6F138_9CHLO</name>
<dbReference type="Gene3D" id="2.30.42.10">
    <property type="match status" value="1"/>
</dbReference>
<gene>
    <name evidence="1" type="primary">PLESTBF000275</name>
    <name evidence="1" type="ORF">PLESTB_000565600</name>
</gene>
<dbReference type="SUPFAM" id="SSF50156">
    <property type="entry name" value="PDZ domain-like"/>
    <property type="match status" value="1"/>
</dbReference>
<dbReference type="InterPro" id="IPR036034">
    <property type="entry name" value="PDZ_sf"/>
</dbReference>
<evidence type="ECO:0000313" key="2">
    <source>
        <dbReference type="Proteomes" id="UP001165080"/>
    </source>
</evidence>
<proteinExistence type="predicted"/>
<dbReference type="AlphaFoldDB" id="A0A9W6F138"/>
<dbReference type="Proteomes" id="UP001165080">
    <property type="component" value="Unassembled WGS sequence"/>
</dbReference>
<reference evidence="1 2" key="1">
    <citation type="journal article" date="2023" name="Commun. Biol.">
        <title>Reorganization of the ancestral sex-determining regions during the evolution of trioecy in Pleodorina starrii.</title>
        <authorList>
            <person name="Takahashi K."/>
            <person name="Suzuki S."/>
            <person name="Kawai-Toyooka H."/>
            <person name="Yamamoto K."/>
            <person name="Hamaji T."/>
            <person name="Ootsuki R."/>
            <person name="Yamaguchi H."/>
            <person name="Kawachi M."/>
            <person name="Higashiyama T."/>
            <person name="Nozaki H."/>
        </authorList>
    </citation>
    <scope>NUCLEOTIDE SEQUENCE [LARGE SCALE GENOMIC DNA]</scope>
    <source>
        <strain evidence="1 2">NIES-4479</strain>
    </source>
</reference>
<sequence length="172" mass="17884">MMLCRACPGPRIAHGRARQHLRRAAIVAHSVGTTADGGSVPHQQLQPVRAFAPNDDTGGQLETEVLAVPGSRVFTISLQKPLGLVLAERAERVVVESVNAGGHAAAAGVAAGDVLLATSARPQVDTSKGTLRGQLILLATAGEKFSTVTAAIRSNTCSQCSVHLVLERRQGQ</sequence>
<accession>A0A9W6F138</accession>
<evidence type="ECO:0008006" key="3">
    <source>
        <dbReference type="Google" id="ProtNLM"/>
    </source>
</evidence>
<organism evidence="1 2">
    <name type="scientific">Pleodorina starrii</name>
    <dbReference type="NCBI Taxonomy" id="330485"/>
    <lineage>
        <taxon>Eukaryota</taxon>
        <taxon>Viridiplantae</taxon>
        <taxon>Chlorophyta</taxon>
        <taxon>core chlorophytes</taxon>
        <taxon>Chlorophyceae</taxon>
        <taxon>CS clade</taxon>
        <taxon>Chlamydomonadales</taxon>
        <taxon>Volvocaceae</taxon>
        <taxon>Pleodorina</taxon>
    </lineage>
</organism>
<comment type="caution">
    <text evidence="1">The sequence shown here is derived from an EMBL/GenBank/DDBJ whole genome shotgun (WGS) entry which is preliminary data.</text>
</comment>
<keyword evidence="2" id="KW-1185">Reference proteome</keyword>
<protein>
    <recommendedName>
        <fullName evidence="3">PDZ domain-containing protein</fullName>
    </recommendedName>
</protein>